<dbReference type="SUPFAM" id="SSF52172">
    <property type="entry name" value="CheY-like"/>
    <property type="match status" value="1"/>
</dbReference>
<dbReference type="PROSITE" id="PS00676">
    <property type="entry name" value="SIGMA54_INTERACT_2"/>
    <property type="match status" value="1"/>
</dbReference>
<evidence type="ECO:0000256" key="1">
    <source>
        <dbReference type="ARBA" id="ARBA00022553"/>
    </source>
</evidence>
<dbReference type="GO" id="GO:0005524">
    <property type="term" value="F:ATP binding"/>
    <property type="evidence" value="ECO:0007669"/>
    <property type="project" value="UniProtKB-KW"/>
</dbReference>
<dbReference type="PROSITE" id="PS50110">
    <property type="entry name" value="RESPONSE_REGULATORY"/>
    <property type="match status" value="1"/>
</dbReference>
<dbReference type="InterPro" id="IPR011006">
    <property type="entry name" value="CheY-like_superfamily"/>
</dbReference>
<dbReference type="InterPro" id="IPR025662">
    <property type="entry name" value="Sigma_54_int_dom_ATP-bd_1"/>
</dbReference>
<feature type="domain" description="Sigma-54 factor interaction" evidence="7">
    <location>
        <begin position="144"/>
        <end position="374"/>
    </location>
</feature>
<dbReference type="GO" id="GO:0003677">
    <property type="term" value="F:DNA binding"/>
    <property type="evidence" value="ECO:0007669"/>
    <property type="project" value="UniProtKB-KW"/>
</dbReference>
<dbReference type="InterPro" id="IPR001789">
    <property type="entry name" value="Sig_transdc_resp-reg_receiver"/>
</dbReference>
<accession>A0A0F9LKY1</accession>
<dbReference type="Pfam" id="PF00072">
    <property type="entry name" value="Response_reg"/>
    <property type="match status" value="1"/>
</dbReference>
<dbReference type="EMBL" id="LAZR01005969">
    <property type="protein sequence ID" value="KKM95739.1"/>
    <property type="molecule type" value="Genomic_DNA"/>
</dbReference>
<dbReference type="InterPro" id="IPR002078">
    <property type="entry name" value="Sigma_54_int"/>
</dbReference>
<evidence type="ECO:0000256" key="4">
    <source>
        <dbReference type="ARBA" id="ARBA00023015"/>
    </source>
</evidence>
<name>A0A0F9LKY1_9ZZZZ</name>
<comment type="caution">
    <text evidence="9">The sequence shown here is derived from an EMBL/GenBank/DDBJ whole genome shotgun (WGS) entry which is preliminary data.</text>
</comment>
<dbReference type="Gene3D" id="3.40.50.2300">
    <property type="match status" value="1"/>
</dbReference>
<evidence type="ECO:0000256" key="5">
    <source>
        <dbReference type="ARBA" id="ARBA00023125"/>
    </source>
</evidence>
<dbReference type="Gene3D" id="3.40.50.300">
    <property type="entry name" value="P-loop containing nucleotide triphosphate hydrolases"/>
    <property type="match status" value="1"/>
</dbReference>
<dbReference type="InterPro" id="IPR058031">
    <property type="entry name" value="AAA_lid_NorR"/>
</dbReference>
<dbReference type="FunFam" id="3.40.50.2300:FF:000018">
    <property type="entry name" value="DNA-binding transcriptional regulator NtrC"/>
    <property type="match status" value="1"/>
</dbReference>
<dbReference type="GO" id="GO:0000160">
    <property type="term" value="P:phosphorelay signal transduction system"/>
    <property type="evidence" value="ECO:0007669"/>
    <property type="project" value="InterPro"/>
</dbReference>
<dbReference type="Pfam" id="PF25601">
    <property type="entry name" value="AAA_lid_14"/>
    <property type="match status" value="1"/>
</dbReference>
<dbReference type="PROSITE" id="PS00675">
    <property type="entry name" value="SIGMA54_INTERACT_1"/>
    <property type="match status" value="1"/>
</dbReference>
<dbReference type="SUPFAM" id="SSF52540">
    <property type="entry name" value="P-loop containing nucleoside triphosphate hydrolases"/>
    <property type="match status" value="1"/>
</dbReference>
<dbReference type="PANTHER" id="PTHR32071">
    <property type="entry name" value="TRANSCRIPTIONAL REGULATORY PROTEIN"/>
    <property type="match status" value="1"/>
</dbReference>
<feature type="non-terminal residue" evidence="9">
    <location>
        <position position="404"/>
    </location>
</feature>
<dbReference type="SMART" id="SM00448">
    <property type="entry name" value="REC"/>
    <property type="match status" value="1"/>
</dbReference>
<feature type="domain" description="Response regulatory" evidence="8">
    <location>
        <begin position="5"/>
        <end position="119"/>
    </location>
</feature>
<proteinExistence type="predicted"/>
<evidence type="ECO:0000256" key="3">
    <source>
        <dbReference type="ARBA" id="ARBA00022840"/>
    </source>
</evidence>
<keyword evidence="6" id="KW-0804">Transcription</keyword>
<dbReference type="GO" id="GO:0006355">
    <property type="term" value="P:regulation of DNA-templated transcription"/>
    <property type="evidence" value="ECO:0007669"/>
    <property type="project" value="InterPro"/>
</dbReference>
<dbReference type="PROSITE" id="PS00688">
    <property type="entry name" value="SIGMA54_INTERACT_3"/>
    <property type="match status" value="1"/>
</dbReference>
<evidence type="ECO:0000313" key="9">
    <source>
        <dbReference type="EMBL" id="KKM95739.1"/>
    </source>
</evidence>
<organism evidence="9">
    <name type="scientific">marine sediment metagenome</name>
    <dbReference type="NCBI Taxonomy" id="412755"/>
    <lineage>
        <taxon>unclassified sequences</taxon>
        <taxon>metagenomes</taxon>
        <taxon>ecological metagenomes</taxon>
    </lineage>
</organism>
<reference evidence="9" key="1">
    <citation type="journal article" date="2015" name="Nature">
        <title>Complex archaea that bridge the gap between prokaryotes and eukaryotes.</title>
        <authorList>
            <person name="Spang A."/>
            <person name="Saw J.H."/>
            <person name="Jorgensen S.L."/>
            <person name="Zaremba-Niedzwiedzka K."/>
            <person name="Martijn J."/>
            <person name="Lind A.E."/>
            <person name="van Eijk R."/>
            <person name="Schleper C."/>
            <person name="Guy L."/>
            <person name="Ettema T.J."/>
        </authorList>
    </citation>
    <scope>NUCLEOTIDE SEQUENCE</scope>
</reference>
<sequence length="404" mass="46291">MRKKKILIVDDEKLIRWSLNQKLSGWDFEVLEAENGKSGLRLAAEEMPDLVMLDVKLPDKKGTDLLEEFKESWSELPIIMITAFGVIDDAVIAMRRGAYDYITKPIDYTKLQSTIKNAIETASLKKEIAYYKEKEEKQFDTSQIIASSKKMHQVLEMAKKIAASEASIILLQGDSGTGKDLLSQTIHQLSRRKHASYIAINCSAIPENLLESELFGYEKGAFTDAKQQKKGLVELADEGTLFLDEISNLSLNLQAKLLRFLETQTFKRVGGLKDIEVDIRVITATNQDLELASNEGKFRKDLFYRLNVCPIYIPPLWERKDDIIPLAQHFISNYNLKFRKNIKGLHKEVKNLFLDYNWPGNVRELKNALERAMIFEEDSFISTKYIPIQLNRNFSSLSKHSSDE</sequence>
<evidence type="ECO:0008006" key="10">
    <source>
        <dbReference type="Google" id="ProtNLM"/>
    </source>
</evidence>
<dbReference type="InterPro" id="IPR027417">
    <property type="entry name" value="P-loop_NTPase"/>
</dbReference>
<gene>
    <name evidence="9" type="ORF">LCGC14_1185230</name>
</gene>
<dbReference type="SMART" id="SM00382">
    <property type="entry name" value="AAA"/>
    <property type="match status" value="1"/>
</dbReference>
<dbReference type="PANTHER" id="PTHR32071:SF113">
    <property type="entry name" value="ALGINATE BIOSYNTHESIS TRANSCRIPTIONAL REGULATORY PROTEIN ALGB"/>
    <property type="match status" value="1"/>
</dbReference>
<dbReference type="PROSITE" id="PS50045">
    <property type="entry name" value="SIGMA54_INTERACT_4"/>
    <property type="match status" value="1"/>
</dbReference>
<evidence type="ECO:0000256" key="6">
    <source>
        <dbReference type="ARBA" id="ARBA00023163"/>
    </source>
</evidence>
<evidence type="ECO:0000259" key="7">
    <source>
        <dbReference type="PROSITE" id="PS50045"/>
    </source>
</evidence>
<dbReference type="InterPro" id="IPR025944">
    <property type="entry name" value="Sigma_54_int_dom_CS"/>
</dbReference>
<keyword evidence="1" id="KW-0597">Phosphoprotein</keyword>
<dbReference type="Pfam" id="PF00158">
    <property type="entry name" value="Sigma54_activat"/>
    <property type="match status" value="1"/>
</dbReference>
<keyword evidence="4" id="KW-0805">Transcription regulation</keyword>
<dbReference type="Gene3D" id="1.10.8.60">
    <property type="match status" value="1"/>
</dbReference>
<evidence type="ECO:0000259" key="8">
    <source>
        <dbReference type="PROSITE" id="PS50110"/>
    </source>
</evidence>
<dbReference type="AlphaFoldDB" id="A0A0F9LKY1"/>
<dbReference type="CDD" id="cd00009">
    <property type="entry name" value="AAA"/>
    <property type="match status" value="1"/>
</dbReference>
<evidence type="ECO:0000256" key="2">
    <source>
        <dbReference type="ARBA" id="ARBA00022741"/>
    </source>
</evidence>
<dbReference type="FunFam" id="3.40.50.300:FF:000006">
    <property type="entry name" value="DNA-binding transcriptional regulator NtrC"/>
    <property type="match status" value="1"/>
</dbReference>
<protein>
    <recommendedName>
        <fullName evidence="10">Response regulatory domain-containing protein</fullName>
    </recommendedName>
</protein>
<dbReference type="InterPro" id="IPR003593">
    <property type="entry name" value="AAA+_ATPase"/>
</dbReference>
<keyword evidence="3" id="KW-0067">ATP-binding</keyword>
<keyword evidence="5" id="KW-0238">DNA-binding</keyword>
<dbReference type="InterPro" id="IPR025943">
    <property type="entry name" value="Sigma_54_int_dom_ATP-bd_2"/>
</dbReference>
<keyword evidence="2" id="KW-0547">Nucleotide-binding</keyword>